<dbReference type="FunFam" id="1.10.1200.10:FF:000005">
    <property type="entry name" value="Nonribosomal peptide synthetase 1"/>
    <property type="match status" value="2"/>
</dbReference>
<dbReference type="InterPro" id="IPR036736">
    <property type="entry name" value="ACP-like_sf"/>
</dbReference>
<keyword evidence="5" id="KW-0276">Fatty acid metabolism</keyword>
<feature type="domain" description="Carrier" evidence="8">
    <location>
        <begin position="2719"/>
        <end position="2794"/>
    </location>
</feature>
<dbReference type="FunFam" id="3.40.50.980:FF:000001">
    <property type="entry name" value="Non-ribosomal peptide synthetase"/>
    <property type="match status" value="3"/>
</dbReference>
<dbReference type="SMART" id="SM00823">
    <property type="entry name" value="PKS_PP"/>
    <property type="match status" value="4"/>
</dbReference>
<dbReference type="InterPro" id="IPR010071">
    <property type="entry name" value="AA_adenyl_dom"/>
</dbReference>
<keyword evidence="3" id="KW-0596">Phosphopantetheine</keyword>
<dbReference type="GO" id="GO:0003824">
    <property type="term" value="F:catalytic activity"/>
    <property type="evidence" value="ECO:0007669"/>
    <property type="project" value="InterPro"/>
</dbReference>
<dbReference type="PANTHER" id="PTHR45527">
    <property type="entry name" value="NONRIBOSOMAL PEPTIDE SYNTHETASE"/>
    <property type="match status" value="1"/>
</dbReference>
<dbReference type="Pfam" id="PF23024">
    <property type="entry name" value="AMP-dom_DIP2-like"/>
    <property type="match status" value="1"/>
</dbReference>
<dbReference type="NCBIfam" id="TIGR01733">
    <property type="entry name" value="AA-adenyl-dom"/>
    <property type="match status" value="3"/>
</dbReference>
<dbReference type="PROSITE" id="PS00012">
    <property type="entry name" value="PHOSPHOPANTETHEINE"/>
    <property type="match status" value="1"/>
</dbReference>
<dbReference type="InterPro" id="IPR009081">
    <property type="entry name" value="PP-bd_ACP"/>
</dbReference>
<dbReference type="CDD" id="cd05931">
    <property type="entry name" value="FAAL"/>
    <property type="match status" value="1"/>
</dbReference>
<dbReference type="GO" id="GO:0006631">
    <property type="term" value="P:fatty acid metabolic process"/>
    <property type="evidence" value="ECO:0007669"/>
    <property type="project" value="UniProtKB-KW"/>
</dbReference>
<evidence type="ECO:0000259" key="8">
    <source>
        <dbReference type="PROSITE" id="PS50075"/>
    </source>
</evidence>
<accession>A0A4U1IWP5</accession>
<dbReference type="FunFam" id="2.30.38.10:FF:000001">
    <property type="entry name" value="Non-ribosomal peptide synthetase PvdI"/>
    <property type="match status" value="2"/>
</dbReference>
<organism evidence="9 10">
    <name type="scientific">Polyangium fumosum</name>
    <dbReference type="NCBI Taxonomy" id="889272"/>
    <lineage>
        <taxon>Bacteria</taxon>
        <taxon>Pseudomonadati</taxon>
        <taxon>Myxococcota</taxon>
        <taxon>Polyangia</taxon>
        <taxon>Polyangiales</taxon>
        <taxon>Polyangiaceae</taxon>
        <taxon>Polyangium</taxon>
    </lineage>
</organism>
<dbReference type="InterPro" id="IPR020845">
    <property type="entry name" value="AMP-binding_CS"/>
</dbReference>
<evidence type="ECO:0000313" key="10">
    <source>
        <dbReference type="Proteomes" id="UP000309215"/>
    </source>
</evidence>
<comment type="similarity">
    <text evidence="2">Belongs to the ATP-dependent AMP-binding enzyme family.</text>
</comment>
<evidence type="ECO:0000256" key="2">
    <source>
        <dbReference type="ARBA" id="ARBA00006432"/>
    </source>
</evidence>
<dbReference type="CDD" id="cd12115">
    <property type="entry name" value="A_NRPS_Sfm_like"/>
    <property type="match status" value="1"/>
</dbReference>
<proteinExistence type="inferred from homology"/>
<dbReference type="NCBIfam" id="NF003417">
    <property type="entry name" value="PRK04813.1"/>
    <property type="match status" value="5"/>
</dbReference>
<evidence type="ECO:0000256" key="7">
    <source>
        <dbReference type="SAM" id="MobiDB-lite"/>
    </source>
</evidence>
<evidence type="ECO:0000313" key="9">
    <source>
        <dbReference type="EMBL" id="TKC98586.1"/>
    </source>
</evidence>
<feature type="domain" description="Carrier" evidence="8">
    <location>
        <begin position="585"/>
        <end position="659"/>
    </location>
</feature>
<dbReference type="Gene3D" id="3.30.559.10">
    <property type="entry name" value="Chloramphenicol acetyltransferase-like domain"/>
    <property type="match status" value="3"/>
</dbReference>
<evidence type="ECO:0000256" key="6">
    <source>
        <dbReference type="ARBA" id="ARBA00023098"/>
    </source>
</evidence>
<dbReference type="CDD" id="cd17643">
    <property type="entry name" value="A_NRPS_Cytc1-like"/>
    <property type="match status" value="1"/>
</dbReference>
<dbReference type="InterPro" id="IPR040097">
    <property type="entry name" value="FAAL/FAAC"/>
</dbReference>
<dbReference type="GO" id="GO:0072330">
    <property type="term" value="P:monocarboxylic acid biosynthetic process"/>
    <property type="evidence" value="ECO:0007669"/>
    <property type="project" value="UniProtKB-ARBA"/>
</dbReference>
<dbReference type="Pfam" id="PF13193">
    <property type="entry name" value="AMP-binding_C"/>
    <property type="match status" value="3"/>
</dbReference>
<name>A0A4U1IWP5_9BACT</name>
<dbReference type="Proteomes" id="UP000309215">
    <property type="component" value="Unassembled WGS sequence"/>
</dbReference>
<gene>
    <name evidence="9" type="ORF">E8A74_40670</name>
</gene>
<keyword evidence="4" id="KW-0597">Phosphoprotein</keyword>
<sequence length="3883" mass="427094">MFLPEVDTLVDLLRERAAHKPDVLALRFLDDGEIEGAAFTYGGLDEAARAVAATLQEAGLAGKPVLLLFPPGLDYVAAFFGCLYAGSIAVPAYPPDPTRLSRSLPRLSTIARDAGANAVLTTQAVLALATFAFEQAPELSRLQWMATDTIRRDRASAWRPPRIDGESVAFLQYTSGSTGTPKGVVLTYRNILHNQLLIQQGFCHDEQSIVVGWLPLYHDMGLIGNVLQPLYMGIPCILMSPLACLARPVRWLQAITRYRATTSGGPNFAYELCVRKVSEAEKAALDLSSWQVAFNGAEPVRPETIEQFSAAFAACGFRREAFYPCYGLAEATLIVTGSQRGQGMVVERIDRQALAEGRMVLAAGGEEGTLRLVSSGRPLGDQRVLIAHPETCAPCAPGEVGEIWVAGSSVTSGYWNQPEESMRTCRVKLSGVEGLTWLRTGDLGVLHDGELFVTGRAKDLIIIRGRNLYPQDLERTMERSHAAARMGCGAAFSVEVEHEERLVLVQELDARRSADPEEVVASIRQAVAEEHEVAVHAVVLLPAGSISKTSSGKIQRRACREDYLSGRLSTLHTWQQPASAAPTGSPEVDPLAALAARHLQLRAEEISRDVPLTRYGLDSLVALELALELEQTLGAPVSPAHLLQGSTLHELAELPSSHTAPGRLPPVESASHAGTDGVHPLSPGQQALWFLHQLDPEGAVCNVASAIRIHGALQTQAFERALNTLVQRHAALRTTFAVHEGRPVQVVHQQATLCLQRHEASAWTQEQLQETLAEEAHRSFDLERGPLLRFHLLERTVSERLLLLVAHHLITDLWSIGVLLEELGALYTEYTGGPPAKLAAPAVEPADVARWQQRLVDSPEGERLFAWWREQLAGDLHPLDLYTDFPRPSLQTFRGAVEHATLPASLVRRLREVAECESATQYTVLLAAWQLLLHRYTGQDDLVVGTSMVGRVRPELRRTVGYLVSPVPLRARLGQNPRFTEHLKDVRERVLGAIEHQVYPFPLLVERMQPRRDPSRSPIFQAYFVLQDMPTLGGGGLQGLALGAPRASISLGSLQLESYPLQRRSAQFELQLSMASVEEGLAISLEYNRDLFAASTVRRMVAHLRTLLEGIAADPRKRIGDLPLLTPEELQRLVRCEVPALPPPRCLHARFEEQCRTRPESRALTHGDTHWTYAELNARANRLAHRLRKLGVGVESRVGLCLERSPDQVAAVLGILKTGGAYVPMDPAYPRERLAFLLANSRVSVIVTMEHLVSALPLPEEGGPTLLCVDRDAEGLAREDESNPQAAADVDNLAYIIYTSGSTGRPKGTLIAHRQVTRLIDATDPSYRFGPEDVWPLFHSISFDVSVWEMWGALLYGGRLIIIPSTTTRSPEELHALLARERVTVLNQTPSAFQPLLRFHEFCPEPLALRAIIFAGEPLQFESLQPWFARYGDRHPRLVNMYGITETTVHVTYHPVTLQDLKARGNRIGLPMQDMEILLLDGYMQPVPEGQVGEIYVGGPGLARGYHDRPALTAERFVPHPLTSHPGERLYKSGDRARRAPDGGLEYLGRQDHQVKVRGFRVELGEIEAELHRQPEVREAAVIARPDASGNKQLLAYYVTHPDQTLDAAALRMRLSLTLPEYMVPQALMSLAALPLTTNGKLDARALPVPEAASPGHITPPNRDLERSLAELWQGLLGVPQVGLESNFFELGGHSLLAAELTARVRTQLGAAVGVQAVFESPTLAVFASRVETALLAGRAPVLALPRLNREGPLPLSLAQRALWFLERLQPGSGAYHMPAAIHLEGELHSETLRRAFEEVVRRHEALRTTFLLVDDEPVALPAAPPTLDLPVEDLRHIPEPERRAAVERLAAETSAIPFDLERGPLLRLRLARLATNEHVLLVVLHHLVADGRSIPLLLRELSIIYDALHRGAPIPLPELRAQYADYWAWRRRELEQGPLEEQIAYWRTRLAGPVPALDLPTAGPRPPVQTFRGAHLAFHVPARVLESLQALAHAENATLFMVLTAAFLALLHRYTGQEDLSLGTPVGLRNHPEAEPLIGFFVNTVVLRTDLAGDPDFRELLRRVRDNAVRAVSHADVPFDRLVAELQPRRDPSRPPLFQALISVDLEPPRRFDLAGLPARLLPFERGVAQFDLVLDLAVEPVGLEGVFEYNTDLFDAMAMGRLAQHFQVLLEGAAARPELRLSVLPLLTAQEQQDILVAWNATQMEPPAETCLHEMFETQVRRTPHATALASGEARLTYAQLDERANQLAWHLRRLGVGPEVRVGVCLHRSPEMLVGMLGTLKAGGAYVPLDAEYPRARLEYLLQDAQVQILLTQEELRPLLPAFPGRVLCLDSDWHLVTSETTSKPPCGALADNLAYIIYTSGSTGAPKAVMTTHRSVCNYLHAMQTAFPLGPEDRALQLNAISFDASVSEIFTPLIAGAELVLTRAGDQREPARLVQHIVEGRITTIQLVPSLLQFLLQEPGFPACTSLRRVYCGGEAMPVGLQDGLLGTLEVQLINLYGPTEATIDPAYLVCRRGTPQKIVPVGRPNRNMQLYVLDRAMQPVPVGVPGEAYFGGIGLSRGYLNAPALTAERFVPHPFSSEPGARLYRSGDLVRFLEDGTVEFLGRLDHQVKVRGFRVELGEIEAALRQHPDVKDAVVLAREDTPGRKDLVAYVVASEGRSPSVVALRESLESALPAHMVPAFISVLETFPLTPNGKVDRPALPAPQRIATSRTRAPRTPTEQVLASIFAEVLAIPRVEPHDNFFELGGHSLLASQVTSRLGQVLGMEVPLRAIFEHPTFADLAGWIDQTRAGSAPDSTPPLVRVERGAPLHLSFAQERLWVLDQLQPGTAVYNVPAALRLEGELSEAALRDALEALVGRHEVLRTRYVLVHGSPMQVVEPPGPLPLLVEDLGGLPEPEQEQRLQALIAAEAKRPFDLSQAPLFRTLLVRLAPRSHLLTVTVHHIASDGWSVGIFLRELVALYEASLAGRPSPLPTLELQYADYAAWQRTWLQDGVLERQVAFWRQQLAGAPEALELPTDQPRAAVQSVRGRRVPVRLSPELTAALRSLGRRERTTLFMTLLGGFQALLSRYTGAEDVVVGSPVAGRGRLETEEVVGFFVNTLAMRTDLSGHPTTRELLARVRETTLSAYAHQDVPFEKLVDMLGVTRDASRPPLVQALFVLQEALPPTSQLGPVHMTILELPTDTAKFELLLNLHEEDAGLSGWLEYNRDLFSAATMVRLLVHFEQLLWGMARAPEQRVHELPLLSAQERDQVLVEWNAPSTHTPDDRCLHELFEAQVERTPDAVALVDDSRTLTYRQLNEEANQLAHHLRQAGVGPEVVVGVCMERTADMVVALMSVLKAGGAYLPLDPSYPASRLAFMLDDAAPRVLLTQDAVAARVPSTGSLHTIRVDAIRQLLVREPATTPGGGASPRNLAYLIYTSGSTGRPKGVAIEHRSATTLCTWARDAFSREALAGVLTATSICFDLSIFELFVPLSVGGKVLLADNVLRLPTLRAAADVTLLNTVPSAITELLRVDGLPAGLRAVNLAGEPLKNEIVQELYARGVPDVFDLYGPSETTTYSTWTRRTGEGTPTVGRPILHTQVYLLDDFGHPVPIGVPGEVYIGGRGVARGYLHRPGLTAERFVPDPFSAMPGARMYRTGDLARYLPDGQLQFLGRKDQQVKIRGYRIELGEVETALRQHPAVREAAVVAKDDGLGHSRLVAYLVATEPQDPSGQARLIAEVRGTLRSQLPEYMMPSFFVGLAGLPRTPNGKLDRRALPAPSAVEPALADSLPLEGELEQAIAAIWRQVLQTTRIGRDDNFFDLGGNSLLAMRVYAELREQLHIDLPAIALFQYPTVGALADHLGQRPVTGGKAKLEDREDQQRQGLRRLERLRTKKTW</sequence>
<dbReference type="Gene3D" id="3.30.300.30">
    <property type="match status" value="4"/>
</dbReference>
<dbReference type="InterPro" id="IPR045851">
    <property type="entry name" value="AMP-bd_C_sf"/>
</dbReference>
<dbReference type="Gene3D" id="3.40.50.12780">
    <property type="entry name" value="N-terminal domain of ligase-like"/>
    <property type="match status" value="2"/>
</dbReference>
<dbReference type="Pfam" id="PF00550">
    <property type="entry name" value="PP-binding"/>
    <property type="match status" value="4"/>
</dbReference>
<protein>
    <submittedName>
        <fullName evidence="9">Amino acid adenylation domain-containing protein</fullName>
    </submittedName>
</protein>
<dbReference type="FunFam" id="3.30.300.30:FF:000010">
    <property type="entry name" value="Enterobactin synthetase component F"/>
    <property type="match status" value="3"/>
</dbReference>
<dbReference type="SUPFAM" id="SSF56801">
    <property type="entry name" value="Acetyl-CoA synthetase-like"/>
    <property type="match status" value="4"/>
</dbReference>
<dbReference type="PROSITE" id="PS00455">
    <property type="entry name" value="AMP_BINDING"/>
    <property type="match status" value="4"/>
</dbReference>
<dbReference type="CDD" id="cd19531">
    <property type="entry name" value="LCL_NRPS-like"/>
    <property type="match status" value="3"/>
</dbReference>
<dbReference type="Gene3D" id="2.30.38.10">
    <property type="entry name" value="Luciferase, Domain 3"/>
    <property type="match status" value="2"/>
</dbReference>
<evidence type="ECO:0000256" key="4">
    <source>
        <dbReference type="ARBA" id="ARBA00022553"/>
    </source>
</evidence>
<dbReference type="FunFam" id="3.30.559.10:FF:000012">
    <property type="entry name" value="Non-ribosomal peptide synthetase"/>
    <property type="match status" value="1"/>
</dbReference>
<dbReference type="FunFam" id="3.40.50.12780:FF:000013">
    <property type="entry name" value="Long-chain-fatty-acid--AMP ligase FadD32"/>
    <property type="match status" value="1"/>
</dbReference>
<dbReference type="Gene3D" id="1.10.1200.10">
    <property type="entry name" value="ACP-like"/>
    <property type="match status" value="4"/>
</dbReference>
<dbReference type="InterPro" id="IPR020806">
    <property type="entry name" value="PKS_PP-bd"/>
</dbReference>
<dbReference type="Pfam" id="PF00501">
    <property type="entry name" value="AMP-binding"/>
    <property type="match status" value="4"/>
</dbReference>
<reference evidence="9 10" key="1">
    <citation type="submission" date="2019-04" db="EMBL/GenBank/DDBJ databases">
        <authorList>
            <person name="Li Y."/>
            <person name="Wang J."/>
        </authorList>
    </citation>
    <scope>NUCLEOTIDE SEQUENCE [LARGE SCALE GENOMIC DNA]</scope>
    <source>
        <strain evidence="9 10">DSM 14668</strain>
    </source>
</reference>
<dbReference type="Gene3D" id="3.40.50.980">
    <property type="match status" value="4"/>
</dbReference>
<dbReference type="PROSITE" id="PS50075">
    <property type="entry name" value="CARRIER"/>
    <property type="match status" value="4"/>
</dbReference>
<keyword evidence="6" id="KW-0443">Lipid metabolism</keyword>
<dbReference type="FunFam" id="3.40.50.12780:FF:000012">
    <property type="entry name" value="Non-ribosomal peptide synthetase"/>
    <property type="match status" value="3"/>
</dbReference>
<evidence type="ECO:0000256" key="5">
    <source>
        <dbReference type="ARBA" id="ARBA00022832"/>
    </source>
</evidence>
<dbReference type="GO" id="GO:0071766">
    <property type="term" value="P:Actinobacterium-type cell wall biogenesis"/>
    <property type="evidence" value="ECO:0007669"/>
    <property type="project" value="UniProtKB-ARBA"/>
</dbReference>
<evidence type="ECO:0000256" key="1">
    <source>
        <dbReference type="ARBA" id="ARBA00001957"/>
    </source>
</evidence>
<dbReference type="InterPro" id="IPR023213">
    <property type="entry name" value="CAT-like_dom_sf"/>
</dbReference>
<dbReference type="GO" id="GO:0031177">
    <property type="term" value="F:phosphopantetheine binding"/>
    <property type="evidence" value="ECO:0007669"/>
    <property type="project" value="InterPro"/>
</dbReference>
<comment type="cofactor">
    <cofactor evidence="1">
        <name>pantetheine 4'-phosphate</name>
        <dbReference type="ChEBI" id="CHEBI:47942"/>
    </cofactor>
</comment>
<evidence type="ECO:0000256" key="3">
    <source>
        <dbReference type="ARBA" id="ARBA00022450"/>
    </source>
</evidence>
<feature type="region of interest" description="Disordered" evidence="7">
    <location>
        <begin position="656"/>
        <end position="677"/>
    </location>
</feature>
<dbReference type="Pfam" id="PF00668">
    <property type="entry name" value="Condensation"/>
    <property type="match status" value="3"/>
</dbReference>
<dbReference type="SUPFAM" id="SSF47336">
    <property type="entry name" value="ACP-like"/>
    <property type="match status" value="4"/>
</dbReference>
<comment type="caution">
    <text evidence="9">The sequence shown here is derived from an EMBL/GenBank/DDBJ whole genome shotgun (WGS) entry which is preliminary data.</text>
</comment>
<keyword evidence="10" id="KW-1185">Reference proteome</keyword>
<feature type="domain" description="Carrier" evidence="8">
    <location>
        <begin position="1660"/>
        <end position="1735"/>
    </location>
</feature>
<dbReference type="EMBL" id="SSMQ01000066">
    <property type="protein sequence ID" value="TKC98586.1"/>
    <property type="molecule type" value="Genomic_DNA"/>
</dbReference>
<dbReference type="GO" id="GO:0005829">
    <property type="term" value="C:cytosol"/>
    <property type="evidence" value="ECO:0007669"/>
    <property type="project" value="TreeGrafter"/>
</dbReference>
<dbReference type="InterPro" id="IPR006162">
    <property type="entry name" value="Ppantetheine_attach_site"/>
</dbReference>
<dbReference type="InterPro" id="IPR042099">
    <property type="entry name" value="ANL_N_sf"/>
</dbReference>
<dbReference type="InterPro" id="IPR001242">
    <property type="entry name" value="Condensation_dom"/>
</dbReference>
<dbReference type="FunFam" id="1.10.1200.10:FF:000016">
    <property type="entry name" value="Non-ribosomal peptide synthase"/>
    <property type="match status" value="1"/>
</dbReference>
<dbReference type="GO" id="GO:0044550">
    <property type="term" value="P:secondary metabolite biosynthetic process"/>
    <property type="evidence" value="ECO:0007669"/>
    <property type="project" value="UniProtKB-ARBA"/>
</dbReference>
<dbReference type="Gene3D" id="3.30.559.30">
    <property type="entry name" value="Nonribosomal peptide synthetase, condensation domain"/>
    <property type="match status" value="3"/>
</dbReference>
<dbReference type="OrthoDB" id="9757540at2"/>
<dbReference type="RefSeq" id="WP_136934516.1">
    <property type="nucleotide sequence ID" value="NZ_SSMQ01000066.1"/>
</dbReference>
<feature type="domain" description="Carrier" evidence="8">
    <location>
        <begin position="3777"/>
        <end position="3852"/>
    </location>
</feature>
<dbReference type="GO" id="GO:0043041">
    <property type="term" value="P:amino acid activation for nonribosomal peptide biosynthetic process"/>
    <property type="evidence" value="ECO:0007669"/>
    <property type="project" value="TreeGrafter"/>
</dbReference>
<dbReference type="SUPFAM" id="SSF52777">
    <property type="entry name" value="CoA-dependent acyltransferases"/>
    <property type="match status" value="6"/>
</dbReference>
<dbReference type="InterPro" id="IPR025110">
    <property type="entry name" value="AMP-bd_C"/>
</dbReference>
<dbReference type="FunFam" id="3.40.50.980:FF:000002">
    <property type="entry name" value="Enterobactin synthetase component F"/>
    <property type="match status" value="1"/>
</dbReference>
<dbReference type="PANTHER" id="PTHR45527:SF1">
    <property type="entry name" value="FATTY ACID SYNTHASE"/>
    <property type="match status" value="1"/>
</dbReference>
<dbReference type="GO" id="GO:0008610">
    <property type="term" value="P:lipid biosynthetic process"/>
    <property type="evidence" value="ECO:0007669"/>
    <property type="project" value="InterPro"/>
</dbReference>
<dbReference type="CDD" id="cd05930">
    <property type="entry name" value="A_NRPS"/>
    <property type="match status" value="1"/>
</dbReference>
<dbReference type="InterPro" id="IPR000873">
    <property type="entry name" value="AMP-dep_synth/lig_dom"/>
</dbReference>